<evidence type="ECO:0000313" key="3">
    <source>
        <dbReference type="Proteomes" id="UP000181976"/>
    </source>
</evidence>
<dbReference type="SMART" id="SM00849">
    <property type="entry name" value="Lactamase_B"/>
    <property type="match status" value="1"/>
</dbReference>
<reference evidence="2 3" key="1">
    <citation type="submission" date="2016-10" db="EMBL/GenBank/DDBJ databases">
        <authorList>
            <person name="de Groot N.N."/>
        </authorList>
    </citation>
    <scope>NUCLEOTIDE SEQUENCE [LARGE SCALE GENOMIC DNA]</scope>
    <source>
        <strain evidence="2 3">DSM 19012</strain>
    </source>
</reference>
<dbReference type="AlphaFoldDB" id="A0A1I1WHA0"/>
<feature type="domain" description="Metallo-beta-lactamase" evidence="1">
    <location>
        <begin position="23"/>
        <end position="213"/>
    </location>
</feature>
<dbReference type="CDD" id="cd16279">
    <property type="entry name" value="metallo-hydrolase-like_MBL-fold"/>
    <property type="match status" value="1"/>
</dbReference>
<gene>
    <name evidence="2" type="ORF">SAMN05444380_104102</name>
</gene>
<dbReference type="InParanoid" id="A0A1I1WHA0"/>
<dbReference type="EMBL" id="FONA01000004">
    <property type="protein sequence ID" value="SFD94517.1"/>
    <property type="molecule type" value="Genomic_DNA"/>
</dbReference>
<dbReference type="InterPro" id="IPR036866">
    <property type="entry name" value="RibonucZ/Hydroxyglut_hydro"/>
</dbReference>
<dbReference type="PANTHER" id="PTHR42663">
    <property type="entry name" value="HYDROLASE C777.06C-RELATED-RELATED"/>
    <property type="match status" value="1"/>
</dbReference>
<dbReference type="PANTHER" id="PTHR42663:SF6">
    <property type="entry name" value="HYDROLASE C777.06C-RELATED"/>
    <property type="match status" value="1"/>
</dbReference>
<dbReference type="SUPFAM" id="SSF56281">
    <property type="entry name" value="Metallo-hydrolase/oxidoreductase"/>
    <property type="match status" value="1"/>
</dbReference>
<evidence type="ECO:0000313" key="2">
    <source>
        <dbReference type="EMBL" id="SFD94517.1"/>
    </source>
</evidence>
<dbReference type="STRING" id="385682.SAMN05444380_104102"/>
<accession>A0A1I1WHA0</accession>
<dbReference type="Gene3D" id="3.60.15.10">
    <property type="entry name" value="Ribonuclease Z/Hydroxyacylglutathione hydrolase-like"/>
    <property type="match status" value="1"/>
</dbReference>
<evidence type="ECO:0000259" key="1">
    <source>
        <dbReference type="SMART" id="SM00849"/>
    </source>
</evidence>
<dbReference type="InterPro" id="IPR001279">
    <property type="entry name" value="Metallo-B-lactamas"/>
</dbReference>
<keyword evidence="3" id="KW-1185">Reference proteome</keyword>
<sequence length="244" mass="27972">MGIPMIACPCDVCHSSDPRDKRKRSSVKVEIDGHILVIDSGPDFRQQMLDSHTKSLDAILYTHEHKDHTAGLDDVRAFNWINNQPTNLFAEKRTLEALKKEFSYAFEEKKYPGVPELILNEIQENKVFSVFGIKVIPIRVYHYRMPILGFRIGNFGYVTDASLIPEESMEQLLGCEVLVINALRIQKHISHFNLEQAVDIIEKLQPRKAYLTHISHHLGFHNQVSKILPQNIALAYDGLEIKVF</sequence>
<protein>
    <submittedName>
        <fullName evidence="2">Phosphoribosyl 1,2-cyclic phosphate phosphodiesterase</fullName>
    </submittedName>
</protein>
<organism evidence="2 3">
    <name type="scientific">Thermophagus xiamenensis</name>
    <dbReference type="NCBI Taxonomy" id="385682"/>
    <lineage>
        <taxon>Bacteria</taxon>
        <taxon>Pseudomonadati</taxon>
        <taxon>Bacteroidota</taxon>
        <taxon>Bacteroidia</taxon>
        <taxon>Marinilabiliales</taxon>
        <taxon>Marinilabiliaceae</taxon>
        <taxon>Thermophagus</taxon>
    </lineage>
</organism>
<name>A0A1I1WHA0_9BACT</name>
<dbReference type="eggNOG" id="COG1235">
    <property type="taxonomic scope" value="Bacteria"/>
</dbReference>
<dbReference type="Pfam" id="PF12706">
    <property type="entry name" value="Lactamase_B_2"/>
    <property type="match status" value="1"/>
</dbReference>
<proteinExistence type="predicted"/>
<dbReference type="Proteomes" id="UP000181976">
    <property type="component" value="Unassembled WGS sequence"/>
</dbReference>